<gene>
    <name evidence="13" type="ORF">DIR46_08405</name>
</gene>
<protein>
    <submittedName>
        <fullName evidence="13">Porin</fullName>
    </submittedName>
</protein>
<dbReference type="CDD" id="cd00342">
    <property type="entry name" value="gram_neg_porins"/>
    <property type="match status" value="1"/>
</dbReference>
<evidence type="ECO:0000256" key="2">
    <source>
        <dbReference type="ARBA" id="ARBA00011233"/>
    </source>
</evidence>
<dbReference type="Gene3D" id="2.40.160.10">
    <property type="entry name" value="Porin"/>
    <property type="match status" value="1"/>
</dbReference>
<evidence type="ECO:0000256" key="6">
    <source>
        <dbReference type="ARBA" id="ARBA00022729"/>
    </source>
</evidence>
<keyword evidence="8" id="KW-0626">Porin</keyword>
<accession>A0A2S2DQK8</accession>
<evidence type="ECO:0000256" key="11">
    <source>
        <dbReference type="SAM" id="SignalP"/>
    </source>
</evidence>
<evidence type="ECO:0000256" key="9">
    <source>
        <dbReference type="ARBA" id="ARBA00023136"/>
    </source>
</evidence>
<feature type="signal peptide" evidence="11">
    <location>
        <begin position="1"/>
        <end position="22"/>
    </location>
</feature>
<keyword evidence="3" id="KW-0813">Transport</keyword>
<evidence type="ECO:0000256" key="5">
    <source>
        <dbReference type="ARBA" id="ARBA00022692"/>
    </source>
</evidence>
<evidence type="ECO:0000256" key="8">
    <source>
        <dbReference type="ARBA" id="ARBA00023114"/>
    </source>
</evidence>
<name>A0A2S2DQK8_9BURK</name>
<organism evidence="13 14">
    <name type="scientific">Massilia oculi</name>
    <dbReference type="NCBI Taxonomy" id="945844"/>
    <lineage>
        <taxon>Bacteria</taxon>
        <taxon>Pseudomonadati</taxon>
        <taxon>Pseudomonadota</taxon>
        <taxon>Betaproteobacteria</taxon>
        <taxon>Burkholderiales</taxon>
        <taxon>Oxalobacteraceae</taxon>
        <taxon>Telluria group</taxon>
        <taxon>Massilia</taxon>
    </lineage>
</organism>
<keyword evidence="4" id="KW-1134">Transmembrane beta strand</keyword>
<comment type="subunit">
    <text evidence="2">Homotrimer.</text>
</comment>
<evidence type="ECO:0000256" key="10">
    <source>
        <dbReference type="ARBA" id="ARBA00023237"/>
    </source>
</evidence>
<evidence type="ECO:0000259" key="12">
    <source>
        <dbReference type="Pfam" id="PF13609"/>
    </source>
</evidence>
<evidence type="ECO:0000256" key="1">
    <source>
        <dbReference type="ARBA" id="ARBA00004571"/>
    </source>
</evidence>
<dbReference type="SUPFAM" id="SSF56935">
    <property type="entry name" value="Porins"/>
    <property type="match status" value="1"/>
</dbReference>
<dbReference type="KEGG" id="mtim:DIR46_08405"/>
<dbReference type="EMBL" id="CP029343">
    <property type="protein sequence ID" value="AWL07680.1"/>
    <property type="molecule type" value="Genomic_DNA"/>
</dbReference>
<evidence type="ECO:0000256" key="3">
    <source>
        <dbReference type="ARBA" id="ARBA00022448"/>
    </source>
</evidence>
<keyword evidence="7" id="KW-0406">Ion transport</keyword>
<evidence type="ECO:0000313" key="14">
    <source>
        <dbReference type="Proteomes" id="UP000245820"/>
    </source>
</evidence>
<dbReference type="InterPro" id="IPR033900">
    <property type="entry name" value="Gram_neg_porin_domain"/>
</dbReference>
<proteinExistence type="predicted"/>
<keyword evidence="5" id="KW-0812">Transmembrane</keyword>
<dbReference type="GO" id="GO:0006811">
    <property type="term" value="P:monoatomic ion transport"/>
    <property type="evidence" value="ECO:0007669"/>
    <property type="project" value="UniProtKB-KW"/>
</dbReference>
<keyword evidence="6 11" id="KW-0732">Signal</keyword>
<keyword evidence="14" id="KW-1185">Reference proteome</keyword>
<feature type="domain" description="Porin" evidence="12">
    <location>
        <begin position="9"/>
        <end position="331"/>
    </location>
</feature>
<reference evidence="13 14" key="1">
    <citation type="submission" date="2018-05" db="EMBL/GenBank/DDBJ databases">
        <title>Complete genome sequence of Massilia oculi sp. nov. CCUG 43427T (=DSM 26321T), the type strain of M. oculi, and comparison with genome sequences of other Massilia strains.</title>
        <authorList>
            <person name="Zhu B."/>
        </authorList>
    </citation>
    <scope>NUCLEOTIDE SEQUENCE [LARGE SCALE GENOMIC DNA]</scope>
    <source>
        <strain evidence="13 14">CCUG 43427</strain>
    </source>
</reference>
<evidence type="ECO:0000313" key="13">
    <source>
        <dbReference type="EMBL" id="AWL07680.1"/>
    </source>
</evidence>
<dbReference type="InterPro" id="IPR023614">
    <property type="entry name" value="Porin_dom_sf"/>
</dbReference>
<dbReference type="GO" id="GO:0009279">
    <property type="term" value="C:cell outer membrane"/>
    <property type="evidence" value="ECO:0007669"/>
    <property type="project" value="UniProtKB-SubCell"/>
</dbReference>
<dbReference type="PANTHER" id="PTHR34501:SF9">
    <property type="entry name" value="MAJOR OUTER MEMBRANE PROTEIN P.IA"/>
    <property type="match status" value="1"/>
</dbReference>
<dbReference type="Pfam" id="PF13609">
    <property type="entry name" value="Porin_4"/>
    <property type="match status" value="1"/>
</dbReference>
<dbReference type="InterPro" id="IPR050298">
    <property type="entry name" value="Gram-neg_bact_OMP"/>
</dbReference>
<keyword evidence="10" id="KW-0998">Cell outer membrane</keyword>
<dbReference type="GO" id="GO:0015288">
    <property type="term" value="F:porin activity"/>
    <property type="evidence" value="ECO:0007669"/>
    <property type="project" value="UniProtKB-KW"/>
</dbReference>
<dbReference type="OrthoDB" id="5289162at2"/>
<dbReference type="PANTHER" id="PTHR34501">
    <property type="entry name" value="PROTEIN YDDL-RELATED"/>
    <property type="match status" value="1"/>
</dbReference>
<dbReference type="AlphaFoldDB" id="A0A2S2DQK8"/>
<dbReference type="Proteomes" id="UP000245820">
    <property type="component" value="Chromosome"/>
</dbReference>
<evidence type="ECO:0000256" key="4">
    <source>
        <dbReference type="ARBA" id="ARBA00022452"/>
    </source>
</evidence>
<sequence length="358" mass="37845">MQTRRRCLAAALLAATGAPAPAQDAVTVYGVVDVAMVQEAGGSAGKLTKLSSGVGAGSRIGIRGSEDLGGGTSAIFLMESGFQADTGAMGQGGLLFGRQIYVGLQGRLGTVTVGRQYTPHYMTTVMADPFGSGYVGDSKNMLAVTGNSFSRMDNTVKYVSPTRHGVVLELVAAAGETAADRESGRQLGMALDYTSGPLRLRFGYHDRNNDTAALRNTENARNAIVAAVYDFGILKAHASYGRNRGLNSSVWRNNDNPYGYADAPLASTDSKDALLGLTVPFGQHALMASWIHKDDRGARNQDASQFALGYRYALSKRTELHAAWSRIDNRNGASYTVGSAIESGTGDRATSVGIRHSF</sequence>
<comment type="subcellular location">
    <subcellularLocation>
        <location evidence="1">Cell outer membrane</location>
        <topology evidence="1">Multi-pass membrane protein</topology>
    </subcellularLocation>
</comment>
<keyword evidence="9" id="KW-0472">Membrane</keyword>
<feature type="chain" id="PRO_5015602198" evidence="11">
    <location>
        <begin position="23"/>
        <end position="358"/>
    </location>
</feature>
<evidence type="ECO:0000256" key="7">
    <source>
        <dbReference type="ARBA" id="ARBA00023065"/>
    </source>
</evidence>
<dbReference type="GO" id="GO:0046930">
    <property type="term" value="C:pore complex"/>
    <property type="evidence" value="ECO:0007669"/>
    <property type="project" value="UniProtKB-KW"/>
</dbReference>